<dbReference type="Gene3D" id="1.10.10.60">
    <property type="entry name" value="Homeodomain-like"/>
    <property type="match status" value="1"/>
</dbReference>
<dbReference type="EMBL" id="NQMC01000082">
    <property type="protein sequence ID" value="TYD40928.1"/>
    <property type="molecule type" value="Genomic_DNA"/>
</dbReference>
<comment type="caution">
    <text evidence="2">The sequence shown here is derived from an EMBL/GenBank/DDBJ whole genome shotgun (WGS) entry which is preliminary data.</text>
</comment>
<keyword evidence="3" id="KW-1185">Reference proteome</keyword>
<dbReference type="SUPFAM" id="SSF46689">
    <property type="entry name" value="Homeodomain-like"/>
    <property type="match status" value="1"/>
</dbReference>
<protein>
    <recommendedName>
        <fullName evidence="1">Mor transcription activator domain-containing protein</fullName>
    </recommendedName>
</protein>
<dbReference type="InterPro" id="IPR009057">
    <property type="entry name" value="Homeodomain-like_sf"/>
</dbReference>
<reference evidence="2 3" key="1">
    <citation type="submission" date="2017-08" db="EMBL/GenBank/DDBJ databases">
        <title>Aeromonas veronii bv sobria strain NS22 whole genome sequencing.</title>
        <authorList>
            <person name="Katharios P."/>
            <person name="Ha V.Q."/>
            <person name="Smyrli M."/>
        </authorList>
    </citation>
    <scope>NUCLEOTIDE SEQUENCE [LARGE SCALE GENOMIC DNA]</scope>
    <source>
        <strain evidence="2 3">NS22</strain>
    </source>
</reference>
<feature type="domain" description="Mor transcription activator" evidence="1">
    <location>
        <begin position="59"/>
        <end position="123"/>
    </location>
</feature>
<dbReference type="Pfam" id="PF08765">
    <property type="entry name" value="Mor"/>
    <property type="match status" value="1"/>
</dbReference>
<name>A0ABY3MGW4_AERVE</name>
<dbReference type="InterPro" id="IPR014875">
    <property type="entry name" value="Mor_transcription_activator"/>
</dbReference>
<proteinExistence type="predicted"/>
<dbReference type="Proteomes" id="UP000323129">
    <property type="component" value="Unassembled WGS sequence"/>
</dbReference>
<dbReference type="RefSeq" id="WP_115522474.1">
    <property type="nucleotide sequence ID" value="NZ_CAAKNN010000003.1"/>
</dbReference>
<evidence type="ECO:0000313" key="2">
    <source>
        <dbReference type="EMBL" id="TYD40928.1"/>
    </source>
</evidence>
<evidence type="ECO:0000313" key="3">
    <source>
        <dbReference type="Proteomes" id="UP000323129"/>
    </source>
</evidence>
<organism evidence="2 3">
    <name type="scientific">Aeromonas veronii</name>
    <dbReference type="NCBI Taxonomy" id="654"/>
    <lineage>
        <taxon>Bacteria</taxon>
        <taxon>Pseudomonadati</taxon>
        <taxon>Pseudomonadota</taxon>
        <taxon>Gammaproteobacteria</taxon>
        <taxon>Aeromonadales</taxon>
        <taxon>Aeromonadaceae</taxon>
        <taxon>Aeromonas</taxon>
    </lineage>
</organism>
<evidence type="ECO:0000259" key="1">
    <source>
        <dbReference type="Pfam" id="PF08765"/>
    </source>
</evidence>
<sequence length="130" mass="14842">MDKQVDMANQLASLPLTGVPILLARMIDILGVAITYRLLGDYGGLVKYVAKRPERCFIRQYAAPDQVIAFCREYGGESIEMPKKDHLERRLRNCNILDELHRGLSVSDVAHRYNLSMRQVRNIKNAGRLE</sequence>
<accession>A0ABY3MGW4</accession>
<gene>
    <name evidence="2" type="ORF">CJF24_19515</name>
</gene>